<evidence type="ECO:0000313" key="14">
    <source>
        <dbReference type="Proteomes" id="UP000182753"/>
    </source>
</evidence>
<comment type="caution">
    <text evidence="13">The sequence shown here is derived from an EMBL/GenBank/DDBJ whole genome shotgun (WGS) entry which is preliminary data.</text>
</comment>
<evidence type="ECO:0000256" key="6">
    <source>
        <dbReference type="ARBA" id="ARBA00022989"/>
    </source>
</evidence>
<evidence type="ECO:0000313" key="13">
    <source>
        <dbReference type="EMBL" id="OIN89074.1"/>
    </source>
</evidence>
<dbReference type="GO" id="GO:0005886">
    <property type="term" value="C:plasma membrane"/>
    <property type="evidence" value="ECO:0007669"/>
    <property type="project" value="UniProtKB-SubCell"/>
</dbReference>
<keyword evidence="6 9" id="KW-1133">Transmembrane helix</keyword>
<dbReference type="InterPro" id="IPR022813">
    <property type="entry name" value="SecD/SecF_arch_bac"/>
</dbReference>
<keyword evidence="7 9" id="KW-0811">Translocation</keyword>
<dbReference type="InterPro" id="IPR054384">
    <property type="entry name" value="SecDF_P1_head"/>
</dbReference>
<evidence type="ECO:0000256" key="8">
    <source>
        <dbReference type="ARBA" id="ARBA00023136"/>
    </source>
</evidence>
<dbReference type="Gene3D" id="3.30.1360.200">
    <property type="match status" value="1"/>
</dbReference>
<comment type="subunit">
    <text evidence="9">Forms a complex with SecF. Part of the essential Sec protein translocation apparatus which comprises SecA, SecYEG and auxiliary proteins SecDF. Other proteins may also be involved.</text>
</comment>
<dbReference type="HAMAP" id="MF_01463_B">
    <property type="entry name" value="SecD_B"/>
    <property type="match status" value="1"/>
</dbReference>
<dbReference type="GO" id="GO:0006605">
    <property type="term" value="P:protein targeting"/>
    <property type="evidence" value="ECO:0007669"/>
    <property type="project" value="UniProtKB-UniRule"/>
</dbReference>
<feature type="transmembrane region" description="Helical" evidence="9">
    <location>
        <begin position="294"/>
        <end position="314"/>
    </location>
</feature>
<dbReference type="GO" id="GO:0015450">
    <property type="term" value="F:protein-transporting ATPase activity"/>
    <property type="evidence" value="ECO:0007669"/>
    <property type="project" value="InterPro"/>
</dbReference>
<dbReference type="PANTHER" id="PTHR30081">
    <property type="entry name" value="PROTEIN-EXPORT MEMBRANE PROTEIN SEC"/>
    <property type="match status" value="1"/>
</dbReference>
<dbReference type="AlphaFoldDB" id="A0A1J4RRS9"/>
<dbReference type="Proteomes" id="UP000182753">
    <property type="component" value="Unassembled WGS sequence"/>
</dbReference>
<reference evidence="13 14" key="1">
    <citation type="journal article" date="2016" name="Environ. Microbiol.">
        <title>Genomic resolution of a cold subsurface aquifer community provides metabolic insights for novel microbes adapted to high CO concentrations.</title>
        <authorList>
            <person name="Probst A.J."/>
            <person name="Castelle C.J."/>
            <person name="Singh A."/>
            <person name="Brown C.T."/>
            <person name="Anantharaman K."/>
            <person name="Sharon I."/>
            <person name="Hug L.A."/>
            <person name="Burstein D."/>
            <person name="Emerson J.B."/>
            <person name="Thomas B.C."/>
            <person name="Banfield J.F."/>
        </authorList>
    </citation>
    <scope>NUCLEOTIDE SEQUENCE [LARGE SCALE GENOMIC DNA]</scope>
    <source>
        <strain evidence="13">CG1_02_42_45</strain>
    </source>
</reference>
<evidence type="ECO:0000259" key="10">
    <source>
        <dbReference type="Pfam" id="PF02355"/>
    </source>
</evidence>
<feature type="transmembrane region" description="Helical" evidence="9">
    <location>
        <begin position="373"/>
        <end position="391"/>
    </location>
</feature>
<evidence type="ECO:0000256" key="3">
    <source>
        <dbReference type="ARBA" id="ARBA00022475"/>
    </source>
</evidence>
<dbReference type="InterPro" id="IPR048631">
    <property type="entry name" value="SecD_1st"/>
</dbReference>
<sequence length="431" mass="47362">MRRTWIIFVFIVIILALSIVIDIPKGPKIFGREIKTHLGLDLQGGTELIYQADLSKSDNKSKDLTNLMNIFRQRIDRLGVAEPAIQQQGSDQVLIQLPGVKDIGQAIATIGQTYELVFMTQATDQTTGAQLSDYYDQNYTYPGFWQPTDLTGSDLVKSDVTYENQNQGVGQSQPVVTLSFNNTGKEKFAKITKDNLKKQVAIILDNRIVSAPTVQSEITDGKAIITGQKDIKEAKKLADRLNEGMLPIPAKIIGQQNVGATLGSESVNKSLIAGIIGLILVGLFMIIHYRFPGFIAVIALGIYSLITLALFKTIPVTMTLAGIAGFILSIGMAVDANILIFERTREELRSGKDIAAAIEEGFRRAWNSIRDSNFSTIITCIILFYFGTGIIKGFALTLAIGVLVSMFTAITVSRNFLLILSHTSLRRFLHV</sequence>
<evidence type="ECO:0000256" key="4">
    <source>
        <dbReference type="ARBA" id="ARBA00022692"/>
    </source>
</evidence>
<comment type="similarity">
    <text evidence="9">Belongs to the SecD/SecF family. SecD subfamily.</text>
</comment>
<evidence type="ECO:0000256" key="9">
    <source>
        <dbReference type="HAMAP-Rule" id="MF_01463"/>
    </source>
</evidence>
<dbReference type="PRINTS" id="PR00702">
    <property type="entry name" value="ACRIFLAVINRP"/>
</dbReference>
<organism evidence="13 14">
    <name type="scientific">Candidatus Berkelbacteria bacterium CG1_02_42_45</name>
    <dbReference type="NCBI Taxonomy" id="1805036"/>
    <lineage>
        <taxon>Bacteria</taxon>
        <taxon>Candidatus Berkelbacteria</taxon>
    </lineage>
</organism>
<protein>
    <recommendedName>
        <fullName evidence="9">Protein translocase subunit SecD</fullName>
    </recommendedName>
</protein>
<evidence type="ECO:0000256" key="7">
    <source>
        <dbReference type="ARBA" id="ARBA00023010"/>
    </source>
</evidence>
<feature type="domain" description="SecDF P1 head subdomain" evidence="12">
    <location>
        <begin position="149"/>
        <end position="248"/>
    </location>
</feature>
<accession>A0A1J4RRS9</accession>
<feature type="transmembrane region" description="Helical" evidence="9">
    <location>
        <begin position="270"/>
        <end position="287"/>
    </location>
</feature>
<keyword evidence="3 9" id="KW-1003">Cell membrane</keyword>
<evidence type="ECO:0000259" key="11">
    <source>
        <dbReference type="Pfam" id="PF21760"/>
    </source>
</evidence>
<dbReference type="PANTHER" id="PTHR30081:SF1">
    <property type="entry name" value="PROTEIN TRANSLOCASE SUBUNIT SECD"/>
    <property type="match status" value="1"/>
</dbReference>
<comment type="function">
    <text evidence="9">Part of the Sec protein translocase complex. Interacts with the SecYEG preprotein conducting channel. SecDF uses the proton motive force (PMF) to complete protein translocation after the ATP-dependent function of SecA.</text>
</comment>
<dbReference type="InterPro" id="IPR055344">
    <property type="entry name" value="SecD_SecF_C_bact"/>
</dbReference>
<dbReference type="GO" id="GO:0065002">
    <property type="term" value="P:intracellular protein transmembrane transport"/>
    <property type="evidence" value="ECO:0007669"/>
    <property type="project" value="UniProtKB-UniRule"/>
</dbReference>
<evidence type="ECO:0000259" key="12">
    <source>
        <dbReference type="Pfam" id="PF22599"/>
    </source>
</evidence>
<dbReference type="NCBIfam" id="TIGR01129">
    <property type="entry name" value="secD"/>
    <property type="match status" value="1"/>
</dbReference>
<feature type="transmembrane region" description="Helical" evidence="9">
    <location>
        <begin position="320"/>
        <end position="341"/>
    </location>
</feature>
<gene>
    <name evidence="9" type="primary">secD</name>
    <name evidence="13" type="ORF">AUJ40_02490</name>
</gene>
<dbReference type="EMBL" id="MNUJ01000051">
    <property type="protein sequence ID" value="OIN89074.1"/>
    <property type="molecule type" value="Genomic_DNA"/>
</dbReference>
<name>A0A1J4RRS9_9BACT</name>
<dbReference type="Pfam" id="PF22599">
    <property type="entry name" value="SecDF_P1_head"/>
    <property type="match status" value="1"/>
</dbReference>
<evidence type="ECO:0000256" key="5">
    <source>
        <dbReference type="ARBA" id="ARBA00022927"/>
    </source>
</evidence>
<evidence type="ECO:0000256" key="2">
    <source>
        <dbReference type="ARBA" id="ARBA00022448"/>
    </source>
</evidence>
<feature type="domain" description="Protein export membrane protein SecD/SecF C-terminal" evidence="10">
    <location>
        <begin position="251"/>
        <end position="421"/>
    </location>
</feature>
<evidence type="ECO:0000256" key="1">
    <source>
        <dbReference type="ARBA" id="ARBA00004651"/>
    </source>
</evidence>
<dbReference type="Pfam" id="PF21760">
    <property type="entry name" value="SecD_1st"/>
    <property type="match status" value="1"/>
</dbReference>
<dbReference type="InterPro" id="IPR005791">
    <property type="entry name" value="SecD"/>
</dbReference>
<proteinExistence type="inferred from homology"/>
<dbReference type="Gene3D" id="1.20.1640.10">
    <property type="entry name" value="Multidrug efflux transporter AcrB transmembrane domain"/>
    <property type="match status" value="1"/>
</dbReference>
<comment type="caution">
    <text evidence="9">Lacks conserved residue(s) required for the propagation of feature annotation.</text>
</comment>
<keyword evidence="8 9" id="KW-0472">Membrane</keyword>
<keyword evidence="5 9" id="KW-0653">Protein transport</keyword>
<dbReference type="FunFam" id="1.20.1640.10:FF:000004">
    <property type="entry name" value="Protein translocase subunit SecD"/>
    <property type="match status" value="1"/>
</dbReference>
<keyword evidence="4 9" id="KW-0812">Transmembrane</keyword>
<dbReference type="NCBIfam" id="TIGR00916">
    <property type="entry name" value="2A0604s01"/>
    <property type="match status" value="1"/>
</dbReference>
<keyword evidence="2 9" id="KW-0813">Transport</keyword>
<comment type="subcellular location">
    <subcellularLocation>
        <location evidence="1 9">Cell membrane</location>
        <topology evidence="1 9">Multi-pass membrane protein</topology>
    </subcellularLocation>
</comment>
<feature type="transmembrane region" description="Helical" evidence="9">
    <location>
        <begin position="397"/>
        <end position="420"/>
    </location>
</feature>
<feature type="domain" description="Protein translocase subunit SecDF P1" evidence="11">
    <location>
        <begin position="67"/>
        <end position="121"/>
    </location>
</feature>
<dbReference type="InterPro" id="IPR001036">
    <property type="entry name" value="Acrflvin-R"/>
</dbReference>
<dbReference type="SUPFAM" id="SSF82866">
    <property type="entry name" value="Multidrug efflux transporter AcrB transmembrane domain"/>
    <property type="match status" value="1"/>
</dbReference>
<dbReference type="Gene3D" id="3.30.70.3400">
    <property type="match status" value="1"/>
</dbReference>
<dbReference type="GO" id="GO:0043952">
    <property type="term" value="P:protein transport by the Sec complex"/>
    <property type="evidence" value="ECO:0007669"/>
    <property type="project" value="UniProtKB-UniRule"/>
</dbReference>
<dbReference type="Pfam" id="PF02355">
    <property type="entry name" value="SecD_SecF_C"/>
    <property type="match status" value="1"/>
</dbReference>
<dbReference type="InterPro" id="IPR048634">
    <property type="entry name" value="SecD_SecF_C"/>
</dbReference>